<dbReference type="InterPro" id="IPR006531">
    <property type="entry name" value="Gp5/Vgr_OB"/>
</dbReference>
<evidence type="ECO:0000259" key="1">
    <source>
        <dbReference type="Pfam" id="PF04717"/>
    </source>
</evidence>
<keyword evidence="3" id="KW-1185">Reference proteome</keyword>
<proteinExistence type="predicted"/>
<dbReference type="SUPFAM" id="SSF69255">
    <property type="entry name" value="gp5 N-terminal domain-like"/>
    <property type="match status" value="1"/>
</dbReference>
<dbReference type="Pfam" id="PF04717">
    <property type="entry name" value="Phage_base_V"/>
    <property type="match status" value="1"/>
</dbReference>
<comment type="caution">
    <text evidence="2">The sequence shown here is derived from an EMBL/GenBank/DDBJ whole genome shotgun (WGS) entry which is preliminary data.</text>
</comment>
<reference evidence="3" key="1">
    <citation type="submission" date="2018-11" db="EMBL/GenBank/DDBJ databases">
        <title>Chitinophaga lutea sp.nov., isolate from arsenic contaminated soil.</title>
        <authorList>
            <person name="Zong Y."/>
        </authorList>
    </citation>
    <scope>NUCLEOTIDE SEQUENCE [LARGE SCALE GENOMIC DNA]</scope>
    <source>
        <strain evidence="3">YLT18</strain>
    </source>
</reference>
<feature type="domain" description="Gp5/Type VI secretion system Vgr protein OB-fold" evidence="1">
    <location>
        <begin position="374"/>
        <end position="447"/>
    </location>
</feature>
<dbReference type="RefSeq" id="WP_120518541.1">
    <property type="nucleotide sequence ID" value="NZ_QXZY01000013.1"/>
</dbReference>
<dbReference type="AlphaFoldDB" id="A0A3N4MGZ2"/>
<dbReference type="SUPFAM" id="SSF69279">
    <property type="entry name" value="Phage tail proteins"/>
    <property type="match status" value="1"/>
</dbReference>
<dbReference type="EMBL" id="RMBX01000013">
    <property type="protein sequence ID" value="RPD38909.1"/>
    <property type="molecule type" value="Genomic_DNA"/>
</dbReference>
<dbReference type="InterPro" id="IPR006533">
    <property type="entry name" value="T6SS_Vgr_RhsGE"/>
</dbReference>
<organism evidence="2 3">
    <name type="scientific">Chitinophaga barathri</name>
    <dbReference type="NCBI Taxonomy" id="1647451"/>
    <lineage>
        <taxon>Bacteria</taxon>
        <taxon>Pseudomonadati</taxon>
        <taxon>Bacteroidota</taxon>
        <taxon>Chitinophagia</taxon>
        <taxon>Chitinophagales</taxon>
        <taxon>Chitinophagaceae</taxon>
        <taxon>Chitinophaga</taxon>
    </lineage>
</organism>
<evidence type="ECO:0000313" key="3">
    <source>
        <dbReference type="Proteomes" id="UP000279089"/>
    </source>
</evidence>
<dbReference type="InterPro" id="IPR037026">
    <property type="entry name" value="Vgr_OB-fold_dom_sf"/>
</dbReference>
<protein>
    <submittedName>
        <fullName evidence="2">Type VI secretion system tip protein VgrG</fullName>
    </submittedName>
</protein>
<accession>A0A3N4MGZ2</accession>
<sequence>MSGTGLLPIDQDTGLVTFTINVNGQPLPGDIPVHSITVHNEANRIPSACLIVSDGDAALGDWPVSNQDFFLPGNEIEILAGYRMVDEVIFKGIVTRHSIRVRQQRSEMVIECRDKAVMLTIGRNSAVYEEMKDSDIASTILDKEGLTGDVEDTPVTHAEMVQYDCTDWDFLISRIESVGFITIAHEGKIDVKKPLVEPTALATLRYGTNLIEFDAEIDGNNQYGSVKAQAWDPAGQALLEAESNDPGWTTPGDLDPAEFGIPLFTVRQTGRMSEEEVQNWADARALRSRMAFMCGRARVQGFSKALPGITVALEGLGTRFNGMGWVSGVRHEISYGNWLCDLQLGMTPELHAEKFHVQAKAAGALLPGINGLHIGIVTALEGDPEGEGRIRVKVPSVDLEGEGTWARVSTLDAGSSRGSFFLPEVDDEVVVGFLDDDPRYPIVLGGLNSSAKASALTAADDNHEKGFTTRSGMRLLFNDDKKTLTIDTPGGNMIVMDEDAKEIKVEDLNGNKIVMSKDGITIESAKDLVMKASGSVKMESSTGFEVKAGTQFKAEGSAGMEISSSANTVIKGTMVMIN</sequence>
<gene>
    <name evidence="2" type="primary">vgrG</name>
    <name evidence="2" type="ORF">EG028_22430</name>
</gene>
<dbReference type="NCBIfam" id="TIGR01646">
    <property type="entry name" value="vgr_GE"/>
    <property type="match status" value="1"/>
</dbReference>
<dbReference type="Proteomes" id="UP000279089">
    <property type="component" value="Unassembled WGS sequence"/>
</dbReference>
<evidence type="ECO:0000313" key="2">
    <source>
        <dbReference type="EMBL" id="RPD38909.1"/>
    </source>
</evidence>
<dbReference type="OrthoDB" id="1907165at2"/>
<dbReference type="Gene3D" id="2.40.50.230">
    <property type="entry name" value="Gp5 N-terminal domain"/>
    <property type="match status" value="1"/>
</dbReference>
<name>A0A3N4MGZ2_9BACT</name>